<evidence type="ECO:0000313" key="4">
    <source>
        <dbReference type="EMBL" id="USR91559.1"/>
    </source>
</evidence>
<keyword evidence="8" id="KW-1185">Reference proteome</keyword>
<evidence type="ECO:0000313" key="8">
    <source>
        <dbReference type="Proteomes" id="UP001056708"/>
    </source>
</evidence>
<dbReference type="InterPro" id="IPR014737">
    <property type="entry name" value="Transposase_Tn5-like_C"/>
</dbReference>
<dbReference type="Proteomes" id="UP001056708">
    <property type="component" value="Chromosome"/>
</dbReference>
<proteinExistence type="predicted"/>
<accession>A0ABY5ANB6</accession>
<dbReference type="InterPro" id="IPR054836">
    <property type="entry name" value="Tn5_transposase"/>
</dbReference>
<dbReference type="EMBL" id="CP098611">
    <property type="protein sequence ID" value="USR92755.1"/>
    <property type="molecule type" value="Genomic_DNA"/>
</dbReference>
<dbReference type="EMBL" id="CP098611">
    <property type="protein sequence ID" value="USR92595.1"/>
    <property type="molecule type" value="Genomic_DNA"/>
</dbReference>
<dbReference type="EMBL" id="CP098611">
    <property type="protein sequence ID" value="USR90316.1"/>
    <property type="molecule type" value="Genomic_DNA"/>
</dbReference>
<dbReference type="NCBIfam" id="NF033590">
    <property type="entry name" value="transpos_IS4_3"/>
    <property type="match status" value="1"/>
</dbReference>
<evidence type="ECO:0000313" key="7">
    <source>
        <dbReference type="EMBL" id="USR92755.1"/>
    </source>
</evidence>
<evidence type="ECO:0000313" key="1">
    <source>
        <dbReference type="EMBL" id="USR89339.1"/>
    </source>
</evidence>
<evidence type="ECO:0000313" key="3">
    <source>
        <dbReference type="EMBL" id="USR90316.1"/>
    </source>
</evidence>
<evidence type="ECO:0000313" key="2">
    <source>
        <dbReference type="EMBL" id="USR89658.1"/>
    </source>
</evidence>
<dbReference type="EMBL" id="CP098611">
    <property type="protein sequence ID" value="USR89658.1"/>
    <property type="molecule type" value="Genomic_DNA"/>
</dbReference>
<dbReference type="EMBL" id="CP098611">
    <property type="protein sequence ID" value="USR89339.1"/>
    <property type="molecule type" value="Genomic_DNA"/>
</dbReference>
<dbReference type="PANTHER" id="PTHR37319">
    <property type="entry name" value="TRANSPOSASE"/>
    <property type="match status" value="1"/>
</dbReference>
<dbReference type="EMBL" id="CP098611">
    <property type="protein sequence ID" value="USR91559.1"/>
    <property type="molecule type" value="Genomic_DNA"/>
</dbReference>
<dbReference type="Gene3D" id="1.10.740.10">
    <property type="entry name" value="Transferase Inhibitor Protein From Tn5, Chain"/>
    <property type="match status" value="1"/>
</dbReference>
<gene>
    <name evidence="4" type="ORF">NEA10_02180</name>
    <name evidence="5" type="ORF">NEA10_02665</name>
    <name evidence="6" type="ORF">NEA10_07720</name>
    <name evidence="7" type="ORF">NEA10_08600</name>
    <name evidence="1" type="ORF">NEA10_10580</name>
    <name evidence="2" type="ORF">NEA10_12290</name>
    <name evidence="3" type="ORF">NEA10_15920</name>
</gene>
<dbReference type="Gene3D" id="3.90.350.10">
    <property type="entry name" value="Transposase Inhibitor Protein From Tn5, Chain A, domain 1"/>
    <property type="match status" value="1"/>
</dbReference>
<dbReference type="InterPro" id="IPR047768">
    <property type="entry name" value="Tn5p-like"/>
</dbReference>
<dbReference type="InterPro" id="IPR012337">
    <property type="entry name" value="RNaseH-like_sf"/>
</dbReference>
<dbReference type="SUPFAM" id="SSF53098">
    <property type="entry name" value="Ribonuclease H-like"/>
    <property type="match status" value="1"/>
</dbReference>
<organism evidence="2 8">
    <name type="scientific">Phormidium yuhuli AB48</name>
    <dbReference type="NCBI Taxonomy" id="2940671"/>
    <lineage>
        <taxon>Bacteria</taxon>
        <taxon>Bacillati</taxon>
        <taxon>Cyanobacteriota</taxon>
        <taxon>Cyanophyceae</taxon>
        <taxon>Oscillatoriophycideae</taxon>
        <taxon>Oscillatoriales</taxon>
        <taxon>Oscillatoriaceae</taxon>
        <taxon>Phormidium</taxon>
        <taxon>Phormidium yuhuli</taxon>
    </lineage>
</organism>
<evidence type="ECO:0000313" key="5">
    <source>
        <dbReference type="EMBL" id="USR91648.1"/>
    </source>
</evidence>
<evidence type="ECO:0000313" key="6">
    <source>
        <dbReference type="EMBL" id="USR92595.1"/>
    </source>
</evidence>
<dbReference type="EMBL" id="CP098611">
    <property type="protein sequence ID" value="USR91648.1"/>
    <property type="molecule type" value="Genomic_DNA"/>
</dbReference>
<sequence>MSEFSSQGLFRPQVQRSLEKAYSLACSKPNLSFSQCMGNSFRQTVARLFSHKQMTQDVMLSRHIEATRERASATEGDYVIAAQDTTYYNYSGHKEMSGLGVIQGKVRGVIQHNVLLVNESGLPLGLLGQQYWTRKGGLNLAEGEKESCKWLKGLDAINEQARQSSKCFVSVEDREGDVFDLFKAPREDNVEFIVRVYQQRNLEVASSQVVAKLAEIPEELEDFGYERIRIERQNREVEVTLRLRAGAVNVYPEKKLSPRKHKTQGLSLVVAEEIRCVDVKTQEELSPTQEAATWYLLTSLPIETREQVIRVTRFYALRWQVERFHYTLKSGALNVEKLQFDDIHTLVNALSFYSVVAWQLLALTHGIRENPEQCAQVVFDSEEVTLLEKVSSQKIVSLGQAVLALTKLIGFAPSKKQPFPGVKVLATALDRFFFMKLASLGSSGVES</sequence>
<reference evidence="2" key="1">
    <citation type="submission" date="2022-06" db="EMBL/GenBank/DDBJ databases">
        <title>Genome sequence of Phormidium yuhuli AB48 isolated from an industrial photobioreactor environment.</title>
        <authorList>
            <person name="Qiu Y."/>
            <person name="Noonan A.J.C."/>
            <person name="Dofher K."/>
            <person name="Koch M."/>
            <person name="Kieft B."/>
            <person name="Lin X."/>
            <person name="Ziels R.M."/>
            <person name="Hallam S.J."/>
        </authorList>
    </citation>
    <scope>NUCLEOTIDE SEQUENCE</scope>
    <source>
        <strain evidence="2">AB48</strain>
    </source>
</reference>
<protein>
    <submittedName>
        <fullName evidence="2">IS4 family transposase</fullName>
    </submittedName>
</protein>
<dbReference type="PANTHER" id="PTHR37319:SF1">
    <property type="entry name" value="TRANSPOSASE TN5 DIMERISATION DOMAIN-CONTAINING PROTEIN"/>
    <property type="match status" value="1"/>
</dbReference>
<dbReference type="RefSeq" id="WP_252659620.1">
    <property type="nucleotide sequence ID" value="NZ_CP098611.1"/>
</dbReference>
<name>A0ABY5ANB6_9CYAN</name>